<evidence type="ECO:0000256" key="13">
    <source>
        <dbReference type="SAM" id="Phobius"/>
    </source>
</evidence>
<keyword evidence="7 11" id="KW-1015">Disulfide bond</keyword>
<keyword evidence="12" id="KW-0326">Glycosidase</keyword>
<evidence type="ECO:0000256" key="4">
    <source>
        <dbReference type="ARBA" id="ARBA00022723"/>
    </source>
</evidence>
<evidence type="ECO:0000256" key="12">
    <source>
        <dbReference type="RuleBase" id="RU361193"/>
    </source>
</evidence>
<evidence type="ECO:0000256" key="10">
    <source>
        <dbReference type="PIRSR" id="PIRSR601382-2"/>
    </source>
</evidence>
<dbReference type="GO" id="GO:0004571">
    <property type="term" value="F:mannosyl-oligosaccharide 1,2-alpha-mannosidase activity"/>
    <property type="evidence" value="ECO:0007669"/>
    <property type="project" value="UniProtKB-EC"/>
</dbReference>
<comment type="similarity">
    <text evidence="3 12">Belongs to the glycosyl hydrolase 47 family.</text>
</comment>
<feature type="transmembrane region" description="Helical" evidence="13">
    <location>
        <begin position="21"/>
        <end position="47"/>
    </location>
</feature>
<dbReference type="SUPFAM" id="SSF48225">
    <property type="entry name" value="Seven-hairpin glycosidases"/>
    <property type="match status" value="1"/>
</dbReference>
<feature type="disulfide bond" evidence="11">
    <location>
        <begin position="382"/>
        <end position="421"/>
    </location>
</feature>
<evidence type="ECO:0000256" key="7">
    <source>
        <dbReference type="ARBA" id="ARBA00023157"/>
    </source>
</evidence>
<accession>A0A7S3UZW4</accession>
<dbReference type="InterPro" id="IPR001382">
    <property type="entry name" value="Glyco_hydro_47"/>
</dbReference>
<feature type="binding site" evidence="10">
    <location>
        <position position="548"/>
    </location>
    <ligand>
        <name>Ca(2+)</name>
        <dbReference type="ChEBI" id="CHEBI:29108"/>
    </ligand>
</feature>
<dbReference type="Pfam" id="PF01532">
    <property type="entry name" value="Glyco_hydro_47"/>
    <property type="match status" value="1"/>
</dbReference>
<dbReference type="InterPro" id="IPR012341">
    <property type="entry name" value="6hp_glycosidase-like_sf"/>
</dbReference>
<keyword evidence="5 12" id="KW-0378">Hydrolase</keyword>
<dbReference type="InterPro" id="IPR036026">
    <property type="entry name" value="Seven-hairpin_glycosidases"/>
</dbReference>
<comment type="catalytic activity">
    <reaction evidence="8">
        <text>N(4)-(alpha-D-Man-(1-&gt;2)-alpha-D-Man-(1-&gt;2)-alpha-D-Man-(1-&gt;3)-[alpha-D-Man-(1-&gt;3)-[alpha-D-Man-(1-&gt;2)-alpha-D-Man-(1-&gt;6)]-alpha-D-Man-(1-&gt;6)]-beta-D-Man-(1-&gt;4)-beta-D-GlcNAc-(1-&gt;4)-beta-D-GlcNAc)-L-asparaginyl-[protein] (N-glucan mannose isomer 8A1,2,3B1,3) + 3 H2O = N(4)-(alpha-D-Man-(1-&gt;3)-[alpha-D-Man-(1-&gt;3)-[alpha-D-Man-(1-&gt;6)]-alpha-D-Man-(1-&gt;6)]-beta-D-Man-(1-&gt;4)-beta-D-GlcNAc-(1-&gt;4)-beta-D-GlcNAc)-L-asparaginyl-[protein] (N-glucan mannose isomer 5A1,2) + 3 beta-D-mannose</text>
        <dbReference type="Rhea" id="RHEA:56028"/>
        <dbReference type="Rhea" id="RHEA-COMP:14358"/>
        <dbReference type="Rhea" id="RHEA-COMP:14367"/>
        <dbReference type="ChEBI" id="CHEBI:15377"/>
        <dbReference type="ChEBI" id="CHEBI:28563"/>
        <dbReference type="ChEBI" id="CHEBI:59087"/>
        <dbReference type="ChEBI" id="CHEBI:60628"/>
        <dbReference type="EC" id="3.2.1.113"/>
    </reaction>
</comment>
<evidence type="ECO:0000256" key="3">
    <source>
        <dbReference type="ARBA" id="ARBA00007658"/>
    </source>
</evidence>
<dbReference type="GO" id="GO:0005783">
    <property type="term" value="C:endoplasmic reticulum"/>
    <property type="evidence" value="ECO:0007669"/>
    <property type="project" value="TreeGrafter"/>
</dbReference>
<evidence type="ECO:0000256" key="2">
    <source>
        <dbReference type="ARBA" id="ARBA00004922"/>
    </source>
</evidence>
<protein>
    <recommendedName>
        <fullName evidence="12">alpha-1,2-Mannosidase</fullName>
        <ecNumber evidence="12">3.2.1.-</ecNumber>
    </recommendedName>
</protein>
<keyword evidence="13" id="KW-1133">Transmembrane helix</keyword>
<evidence type="ECO:0000256" key="5">
    <source>
        <dbReference type="ARBA" id="ARBA00022801"/>
    </source>
</evidence>
<comment type="cofactor">
    <cofactor evidence="1 10">
        <name>Ca(2+)</name>
        <dbReference type="ChEBI" id="CHEBI:29108"/>
    </cofactor>
</comment>
<evidence type="ECO:0000256" key="6">
    <source>
        <dbReference type="ARBA" id="ARBA00022837"/>
    </source>
</evidence>
<dbReference type="Gene3D" id="1.50.10.10">
    <property type="match status" value="1"/>
</dbReference>
<dbReference type="EC" id="3.2.1.-" evidence="12"/>
<sequence>MRSQIKTRRLGNCSLCLTRFISLPCLFILLVLYVFVYLVVGVGTYIIHEYRPGTQVYDGKKNNEPIKVEPKFSFSRGKLSREESVINAIQHAWRGYEYYALDADELLPLSKTGRNNWGHLQWTLVDSLDTLHIAGLTEELKQAHDQLERSSFRQNSLVSTFEMGIRVLGGTLAAYEFTKDELYLRKARDAGDRLLRAFDTSSGIPAKTIHLIFGAPKWFAKLRGAEQKRENSLAGAGSLQMELSHLSYLTKDPKYDNAGKGAVKALKKAHEELLQGEHGNLHGYLGLFPRSFDVDSGKASQPYFTVGSGADSFYEYLLKLYILEGGKDQELLAMYIRAMDDIIENLVMDFKFNNEEDGIGKILVESYGSKRTKVKKMHHLTCFMPGLLALGADYGKRNNVPKLEKRYDEHMTVAKGLMQTCVYFYTSQPTGLSGDEYRWTNNVAESLRPSLVDYNLRPETVESLFVLYRVTGRVKYQEIGWKIFQAIEKYCKTDSAYAALADVTVKDSTKVRRIDKMESFLLGETLKYLQLLFADRRKVPLDQYVFTTEGHPLPIHQNV</sequence>
<dbReference type="GO" id="GO:0005975">
    <property type="term" value="P:carbohydrate metabolic process"/>
    <property type="evidence" value="ECO:0007669"/>
    <property type="project" value="InterPro"/>
</dbReference>
<keyword evidence="13" id="KW-0472">Membrane</keyword>
<organism evidence="14">
    <name type="scientific">Aplanochytrium stocchinoi</name>
    <dbReference type="NCBI Taxonomy" id="215587"/>
    <lineage>
        <taxon>Eukaryota</taxon>
        <taxon>Sar</taxon>
        <taxon>Stramenopiles</taxon>
        <taxon>Bigyra</taxon>
        <taxon>Labyrinthulomycetes</taxon>
        <taxon>Thraustochytrida</taxon>
        <taxon>Thraustochytriidae</taxon>
        <taxon>Aplanochytrium</taxon>
    </lineage>
</organism>
<gene>
    <name evidence="14" type="ORF">ASTO00021_LOCUS12918</name>
</gene>
<proteinExistence type="inferred from homology"/>
<dbReference type="GO" id="GO:0005509">
    <property type="term" value="F:calcium ion binding"/>
    <property type="evidence" value="ECO:0007669"/>
    <property type="project" value="InterPro"/>
</dbReference>
<reference evidence="14" key="1">
    <citation type="submission" date="2021-01" db="EMBL/GenBank/DDBJ databases">
        <authorList>
            <person name="Corre E."/>
            <person name="Pelletier E."/>
            <person name="Niang G."/>
            <person name="Scheremetjew M."/>
            <person name="Finn R."/>
            <person name="Kale V."/>
            <person name="Holt S."/>
            <person name="Cochrane G."/>
            <person name="Meng A."/>
            <person name="Brown T."/>
            <person name="Cohen L."/>
        </authorList>
    </citation>
    <scope>NUCLEOTIDE SEQUENCE</scope>
    <source>
        <strain evidence="14">GSBS06</strain>
    </source>
</reference>
<evidence type="ECO:0000256" key="9">
    <source>
        <dbReference type="ARBA" id="ARBA00048605"/>
    </source>
</evidence>
<evidence type="ECO:0000256" key="1">
    <source>
        <dbReference type="ARBA" id="ARBA00001913"/>
    </source>
</evidence>
<keyword evidence="13" id="KW-0812">Transmembrane</keyword>
<evidence type="ECO:0000313" key="14">
    <source>
        <dbReference type="EMBL" id="CAE0442808.1"/>
    </source>
</evidence>
<dbReference type="InterPro" id="IPR050749">
    <property type="entry name" value="Glycosyl_Hydrolase_47"/>
</dbReference>
<dbReference type="AlphaFoldDB" id="A0A7S3UZW4"/>
<comment type="catalytic activity">
    <reaction evidence="9">
        <text>N(4)-(alpha-D-Man-(1-&gt;2)-alpha-D-Man-(1-&gt;2)-alpha-D-Man-(1-&gt;3)-[alpha-D-Man-(1-&gt;2)-alpha-D-Man-(1-&gt;3)-[alpha-D-Man-(1-&gt;2)-alpha-D-Man-(1-&gt;6)]-alpha-D-Man-(1-&gt;6)]-beta-D-Man-(1-&gt;4)-beta-D-GlcNAc-(1-&gt;4)-beta-D-GlcNAc)-L-asparaginyl-[protein] (N-glucan mannose isomer 9A1,2,3B1,2,3) + 4 H2O = N(4)-(alpha-D-Man-(1-&gt;3)-[alpha-D-Man-(1-&gt;3)-[alpha-D-Man-(1-&gt;6)]-alpha-D-Man-(1-&gt;6)]-beta-D-Man-(1-&gt;4)-beta-D-GlcNAc-(1-&gt;4)-beta-D-GlcNAc)-L-asparaginyl-[protein] (N-glucan mannose isomer 5A1,2) + 4 beta-D-mannose</text>
        <dbReference type="Rhea" id="RHEA:56008"/>
        <dbReference type="Rhea" id="RHEA-COMP:14356"/>
        <dbReference type="Rhea" id="RHEA-COMP:14367"/>
        <dbReference type="ChEBI" id="CHEBI:15377"/>
        <dbReference type="ChEBI" id="CHEBI:28563"/>
        <dbReference type="ChEBI" id="CHEBI:59087"/>
        <dbReference type="ChEBI" id="CHEBI:139493"/>
        <dbReference type="EC" id="3.2.1.113"/>
    </reaction>
</comment>
<keyword evidence="6 10" id="KW-0106">Calcium</keyword>
<dbReference type="GO" id="GO:0016020">
    <property type="term" value="C:membrane"/>
    <property type="evidence" value="ECO:0007669"/>
    <property type="project" value="InterPro"/>
</dbReference>
<comment type="pathway">
    <text evidence="2">Protein modification; protein glycosylation.</text>
</comment>
<dbReference type="PANTHER" id="PTHR11742">
    <property type="entry name" value="MANNOSYL-OLIGOSACCHARIDE ALPHA-1,2-MANNOSIDASE-RELATED"/>
    <property type="match status" value="1"/>
</dbReference>
<evidence type="ECO:0000256" key="8">
    <source>
        <dbReference type="ARBA" id="ARBA00047669"/>
    </source>
</evidence>
<dbReference type="EMBL" id="HBIN01016959">
    <property type="protein sequence ID" value="CAE0442808.1"/>
    <property type="molecule type" value="Transcribed_RNA"/>
</dbReference>
<name>A0A7S3UZW4_9STRA</name>
<keyword evidence="4 10" id="KW-0479">Metal-binding</keyword>
<dbReference type="PANTHER" id="PTHR11742:SF55">
    <property type="entry name" value="ENDOPLASMIC RETICULUM MANNOSYL-OLIGOSACCHARIDE 1,2-ALPHA-MANNOSIDASE"/>
    <property type="match status" value="1"/>
</dbReference>
<dbReference type="PRINTS" id="PR00747">
    <property type="entry name" value="GLYHDRLASE47"/>
</dbReference>
<evidence type="ECO:0000256" key="11">
    <source>
        <dbReference type="PIRSR" id="PIRSR601382-3"/>
    </source>
</evidence>